<keyword evidence="11" id="KW-0830">Ubiquinone</keyword>
<evidence type="ECO:0000256" key="4">
    <source>
        <dbReference type="ARBA" id="ARBA00022660"/>
    </source>
</evidence>
<dbReference type="InterPro" id="IPR008011">
    <property type="entry name" value="Complex1_LYR_dom"/>
</dbReference>
<dbReference type="EMBL" id="MPUK01000003">
    <property type="protein sequence ID" value="ONH67933.1"/>
    <property type="molecule type" value="Genomic_DNA"/>
</dbReference>
<dbReference type="PIRSF" id="PIRSF006643">
    <property type="entry name" value="NDUA6"/>
    <property type="match status" value="1"/>
</dbReference>
<dbReference type="AlphaFoldDB" id="A0A061B8N2"/>
<dbReference type="PANTHER" id="PTHR12964:SF0">
    <property type="entry name" value="NADH DEHYDROGENASE [UBIQUINONE] 1 ALPHA SUBCOMPLEX SUBUNIT 6"/>
    <property type="match status" value="1"/>
</dbReference>
<reference evidence="11" key="3">
    <citation type="submission" date="2017-01" db="EMBL/GenBank/DDBJ databases">
        <authorList>
            <person name="Mah S.A."/>
            <person name="Swanson W.J."/>
            <person name="Moy G.W."/>
            <person name="Vacquier V.D."/>
        </authorList>
    </citation>
    <scope>NUCLEOTIDE SEQUENCE [LARGE SCALE GENOMIC DNA]</scope>
    <source>
        <strain evidence="11">65</strain>
    </source>
</reference>
<evidence type="ECO:0000256" key="7">
    <source>
        <dbReference type="ARBA" id="ARBA00023128"/>
    </source>
</evidence>
<dbReference type="VEuPathDB" id="FungiDB:BON22_2005"/>
<dbReference type="OMA" id="FWKQTTH"/>
<dbReference type="InterPro" id="IPR016488">
    <property type="entry name" value="NADH_Ub_cplx-1_asu_su-6"/>
</dbReference>
<dbReference type="CDD" id="cd20266">
    <property type="entry name" value="Complex1_LYR_NDUFA6_LYRM6"/>
    <property type="match status" value="1"/>
</dbReference>
<dbReference type="Proteomes" id="UP000189513">
    <property type="component" value="Unassembled WGS sequence"/>
</dbReference>
<comment type="subcellular location">
    <subcellularLocation>
        <location evidence="1">Mitochondrion inner membrane</location>
        <topology evidence="1">Peripheral membrane protein</topology>
        <orientation evidence="1">Matrix side</orientation>
    </subcellularLocation>
</comment>
<dbReference type="STRING" id="36022.A0A061B8N2"/>
<evidence type="ECO:0000313" key="12">
    <source>
        <dbReference type="Proteomes" id="UP000189513"/>
    </source>
</evidence>
<evidence type="ECO:0000256" key="6">
    <source>
        <dbReference type="ARBA" id="ARBA00022982"/>
    </source>
</evidence>
<dbReference type="GO" id="GO:0006979">
    <property type="term" value="P:response to oxidative stress"/>
    <property type="evidence" value="ECO:0007669"/>
    <property type="project" value="TreeGrafter"/>
</dbReference>
<evidence type="ECO:0000256" key="3">
    <source>
        <dbReference type="ARBA" id="ARBA00022448"/>
    </source>
</evidence>
<proteinExistence type="inferred from homology"/>
<evidence type="ECO:0000256" key="8">
    <source>
        <dbReference type="ARBA" id="ARBA00023136"/>
    </source>
</evidence>
<name>A0A061B8N2_CYBFA</name>
<sequence>MPTIATAFAETTKRSLTHQDMSKRVLRLYRKYLREAPVFIELYELDLPVAAVRTKIRQEFERNRFQKDLSVTNVLYAKGQMEFQELTNFWKQTPHVMRYFENEGETAWAPHAQVQDTFVNKFLKGF</sequence>
<keyword evidence="5" id="KW-0999">Mitochondrion inner membrane</keyword>
<evidence type="ECO:0000256" key="1">
    <source>
        <dbReference type="ARBA" id="ARBA00004443"/>
    </source>
</evidence>
<gene>
    <name evidence="11" type="ORF">BON22_2005</name>
    <name evidence="10" type="ORF">CYFA0S_22e02080g</name>
</gene>
<keyword evidence="3" id="KW-0813">Transport</keyword>
<feature type="domain" description="Complex 1 LYR protein" evidence="9">
    <location>
        <begin position="23"/>
        <end position="85"/>
    </location>
</feature>
<reference evidence="12" key="2">
    <citation type="journal article" date="2017" name="Genome Announc.">
        <title>Genome sequences of Cyberlindnera fabianii 65, Pichia kudriavzevii 129, and Saccharomyces cerevisiae 131 isolated from fermented masau fruits in Zimbabwe.</title>
        <authorList>
            <person name="van Rijswijck I.M.H."/>
            <person name="Derks M.F.L."/>
            <person name="Abee T."/>
            <person name="de Ridder D."/>
            <person name="Smid E.J."/>
        </authorList>
    </citation>
    <scope>NUCLEOTIDE SEQUENCE [LARGE SCALE GENOMIC DNA]</scope>
    <source>
        <strain evidence="12">65</strain>
    </source>
</reference>
<dbReference type="GO" id="GO:0045271">
    <property type="term" value="C:respiratory chain complex I"/>
    <property type="evidence" value="ECO:0007669"/>
    <property type="project" value="InterPro"/>
</dbReference>
<organism evidence="10">
    <name type="scientific">Cyberlindnera fabianii</name>
    <name type="common">Yeast</name>
    <name type="synonym">Hansenula fabianii</name>
    <dbReference type="NCBI Taxonomy" id="36022"/>
    <lineage>
        <taxon>Eukaryota</taxon>
        <taxon>Fungi</taxon>
        <taxon>Dikarya</taxon>
        <taxon>Ascomycota</taxon>
        <taxon>Saccharomycotina</taxon>
        <taxon>Saccharomycetes</taxon>
        <taxon>Phaffomycetales</taxon>
        <taxon>Phaffomycetaceae</taxon>
        <taxon>Cyberlindnera</taxon>
    </lineage>
</organism>
<keyword evidence="12" id="KW-1185">Reference proteome</keyword>
<evidence type="ECO:0000256" key="2">
    <source>
        <dbReference type="ARBA" id="ARBA00009508"/>
    </source>
</evidence>
<keyword evidence="7" id="KW-0496">Mitochondrion</keyword>
<dbReference type="Pfam" id="PF05347">
    <property type="entry name" value="Complex1_LYR"/>
    <property type="match status" value="1"/>
</dbReference>
<accession>A0A061B8N2</accession>
<keyword evidence="8" id="KW-0472">Membrane</keyword>
<keyword evidence="6" id="KW-0249">Electron transport</keyword>
<keyword evidence="4" id="KW-0679">Respiratory chain</keyword>
<dbReference type="InterPro" id="IPR045299">
    <property type="entry name" value="Complex1_LYR_NDUFA6_LYRM6"/>
</dbReference>
<dbReference type="GO" id="GO:0005743">
    <property type="term" value="C:mitochondrial inner membrane"/>
    <property type="evidence" value="ECO:0007669"/>
    <property type="project" value="UniProtKB-SubCell"/>
</dbReference>
<dbReference type="OrthoDB" id="14535at2759"/>
<evidence type="ECO:0000313" key="11">
    <source>
        <dbReference type="EMBL" id="ONH67933.1"/>
    </source>
</evidence>
<dbReference type="EMBL" id="LK052907">
    <property type="protein sequence ID" value="CDR46282.1"/>
    <property type="molecule type" value="Genomic_DNA"/>
</dbReference>
<protein>
    <submittedName>
        <fullName evidence="10">CYFA0S22e02080g1_1</fullName>
    </submittedName>
    <submittedName>
        <fullName evidence="11">NADH dehydrogenase [ubiquinone] 1 alpha subcomplex subunit 6</fullName>
    </submittedName>
</protein>
<reference evidence="10" key="1">
    <citation type="journal article" date="2014" name="Genome Announc.">
        <title>Genome sequence of the yeast Cyberlindnera fabianii (Hansenula fabianii).</title>
        <authorList>
            <person name="Freel K.C."/>
            <person name="Sarilar V."/>
            <person name="Neuveglise C."/>
            <person name="Devillers H."/>
            <person name="Friedrich A."/>
            <person name="Schacherer J."/>
        </authorList>
    </citation>
    <scope>NUCLEOTIDE SEQUENCE</scope>
    <source>
        <strain evidence="10">YJS4271</strain>
    </source>
</reference>
<evidence type="ECO:0000259" key="9">
    <source>
        <dbReference type="Pfam" id="PF05347"/>
    </source>
</evidence>
<comment type="similarity">
    <text evidence="2">Belongs to the complex I LYR family.</text>
</comment>
<evidence type="ECO:0000256" key="5">
    <source>
        <dbReference type="ARBA" id="ARBA00022792"/>
    </source>
</evidence>
<evidence type="ECO:0000313" key="10">
    <source>
        <dbReference type="EMBL" id="CDR46282.1"/>
    </source>
</evidence>
<dbReference type="PANTHER" id="PTHR12964">
    <property type="entry name" value="NADH-UBIQUINONE OXIDOREDUCTASE B14 SUBUNIT"/>
    <property type="match status" value="1"/>
</dbReference>